<protein>
    <recommendedName>
        <fullName evidence="1">Dienelactone hydrolase domain-containing protein</fullName>
    </recommendedName>
</protein>
<reference evidence="2 3" key="1">
    <citation type="submission" date="2015-11" db="EMBL/GenBank/DDBJ databases">
        <title>The genome of Debaryomyces fabryi.</title>
        <authorList>
            <person name="Tafer H."/>
            <person name="Lopandic K."/>
        </authorList>
    </citation>
    <scope>NUCLEOTIDE SEQUENCE [LARGE SCALE GENOMIC DNA]</scope>
    <source>
        <strain evidence="2 3">CBS 789</strain>
    </source>
</reference>
<dbReference type="GO" id="GO:0016787">
    <property type="term" value="F:hydrolase activity"/>
    <property type="evidence" value="ECO:0007669"/>
    <property type="project" value="InterPro"/>
</dbReference>
<dbReference type="Pfam" id="PF01738">
    <property type="entry name" value="DLH"/>
    <property type="match status" value="1"/>
</dbReference>
<dbReference type="SUPFAM" id="SSF53474">
    <property type="entry name" value="alpha/beta-Hydrolases"/>
    <property type="match status" value="1"/>
</dbReference>
<dbReference type="Proteomes" id="UP000054251">
    <property type="component" value="Unassembled WGS sequence"/>
</dbReference>
<evidence type="ECO:0000313" key="2">
    <source>
        <dbReference type="EMBL" id="KRZ99727.1"/>
    </source>
</evidence>
<dbReference type="InterPro" id="IPR029058">
    <property type="entry name" value="AB_hydrolase_fold"/>
</dbReference>
<proteinExistence type="predicted"/>
<keyword evidence="3" id="KW-1185">Reference proteome</keyword>
<dbReference type="RefSeq" id="XP_015465830.1">
    <property type="nucleotide sequence ID" value="XM_015613323.1"/>
</dbReference>
<dbReference type="PANTHER" id="PTHR17630">
    <property type="entry name" value="DIENELACTONE HYDROLASE"/>
    <property type="match status" value="1"/>
</dbReference>
<organism evidence="2 3">
    <name type="scientific">Debaryomyces fabryi</name>
    <dbReference type="NCBI Taxonomy" id="58627"/>
    <lineage>
        <taxon>Eukaryota</taxon>
        <taxon>Fungi</taxon>
        <taxon>Dikarya</taxon>
        <taxon>Ascomycota</taxon>
        <taxon>Saccharomycotina</taxon>
        <taxon>Pichiomycetes</taxon>
        <taxon>Debaryomycetaceae</taxon>
        <taxon>Debaryomyces</taxon>
    </lineage>
</organism>
<dbReference type="EMBL" id="LMYN01000123">
    <property type="protein sequence ID" value="KRZ99727.1"/>
    <property type="molecule type" value="Genomic_DNA"/>
</dbReference>
<dbReference type="PANTHER" id="PTHR17630:SF44">
    <property type="entry name" value="PROTEIN AIM2"/>
    <property type="match status" value="1"/>
</dbReference>
<dbReference type="AlphaFoldDB" id="A0A0V1PU62"/>
<evidence type="ECO:0000313" key="3">
    <source>
        <dbReference type="Proteomes" id="UP000054251"/>
    </source>
</evidence>
<sequence>MGDPIKPSDERHQWLEKHSSEITRPIVDSFLAQLTKEKSPKSFFGIGYCFGAKYCIQNLAKDGYFTAGAIAHPSLVSVEEVEAVTKPVLISAAETDKSFTEELRNKTIQILAAENIRYQLDLFLSVSHGFAVKGDLSIPEVKYAKEKVLIDQAYFFSQFYNASNGVNVQKDSIHGNRL</sequence>
<accession>A0A0V1PU62</accession>
<dbReference type="InterPro" id="IPR002925">
    <property type="entry name" value="Dienelactn_hydro"/>
</dbReference>
<gene>
    <name evidence="2" type="ORF">AC631_04494</name>
</gene>
<dbReference type="GeneID" id="26841503"/>
<name>A0A0V1PU62_9ASCO</name>
<dbReference type="Gene3D" id="3.40.50.1820">
    <property type="entry name" value="alpha/beta hydrolase"/>
    <property type="match status" value="1"/>
</dbReference>
<feature type="domain" description="Dienelactone hydrolase" evidence="1">
    <location>
        <begin position="7"/>
        <end position="159"/>
    </location>
</feature>
<evidence type="ECO:0000259" key="1">
    <source>
        <dbReference type="Pfam" id="PF01738"/>
    </source>
</evidence>
<comment type="caution">
    <text evidence="2">The sequence shown here is derived from an EMBL/GenBank/DDBJ whole genome shotgun (WGS) entry which is preliminary data.</text>
</comment>
<dbReference type="OrthoDB" id="17560at2759"/>